<evidence type="ECO:0000313" key="3">
    <source>
        <dbReference type="Proteomes" id="UP000641741"/>
    </source>
</evidence>
<dbReference type="Gene3D" id="3.40.630.30">
    <property type="match status" value="1"/>
</dbReference>
<dbReference type="Proteomes" id="UP000641741">
    <property type="component" value="Unassembled WGS sequence"/>
</dbReference>
<dbReference type="InterPro" id="IPR000182">
    <property type="entry name" value="GNAT_dom"/>
</dbReference>
<dbReference type="PROSITE" id="PS51186">
    <property type="entry name" value="GNAT"/>
    <property type="match status" value="1"/>
</dbReference>
<feature type="domain" description="N-acetyltransferase" evidence="1">
    <location>
        <begin position="1"/>
        <end position="73"/>
    </location>
</feature>
<gene>
    <name evidence="2" type="ORF">H8S02_07415</name>
</gene>
<proteinExistence type="predicted"/>
<dbReference type="SUPFAM" id="SSF55729">
    <property type="entry name" value="Acyl-CoA N-acyltransferases (Nat)"/>
    <property type="match status" value="1"/>
</dbReference>
<organism evidence="2 3">
    <name type="scientific">Agathobaculum hominis</name>
    <dbReference type="NCBI Taxonomy" id="2763014"/>
    <lineage>
        <taxon>Bacteria</taxon>
        <taxon>Bacillati</taxon>
        <taxon>Bacillota</taxon>
        <taxon>Clostridia</taxon>
        <taxon>Eubacteriales</taxon>
        <taxon>Butyricicoccaceae</taxon>
        <taxon>Agathobaculum</taxon>
    </lineage>
</organism>
<name>A0ABR7GN83_9FIRM</name>
<protein>
    <submittedName>
        <fullName evidence="2">GNAT family N-acetyltransferase</fullName>
    </submittedName>
</protein>
<sequence length="73" mass="8691">MLACMHYVLVRPTHHGQGIAGKMVEYIKEKYKHYLYIELMPEERKNAVFYEKHGFRIMPDGAPMFLANYENKI</sequence>
<keyword evidence="3" id="KW-1185">Reference proteome</keyword>
<evidence type="ECO:0000313" key="2">
    <source>
        <dbReference type="EMBL" id="MBC5695772.1"/>
    </source>
</evidence>
<comment type="caution">
    <text evidence="2">The sequence shown here is derived from an EMBL/GenBank/DDBJ whole genome shotgun (WGS) entry which is preliminary data.</text>
</comment>
<accession>A0ABR7GN83</accession>
<dbReference type="InterPro" id="IPR016181">
    <property type="entry name" value="Acyl_CoA_acyltransferase"/>
</dbReference>
<reference evidence="2 3" key="1">
    <citation type="submission" date="2020-08" db="EMBL/GenBank/DDBJ databases">
        <title>Genome public.</title>
        <authorList>
            <person name="Liu C."/>
            <person name="Sun Q."/>
        </authorList>
    </citation>
    <scope>NUCLEOTIDE SEQUENCE [LARGE SCALE GENOMIC DNA]</scope>
    <source>
        <strain evidence="2 3">M2</strain>
    </source>
</reference>
<dbReference type="Pfam" id="PF13508">
    <property type="entry name" value="Acetyltransf_7"/>
    <property type="match status" value="1"/>
</dbReference>
<evidence type="ECO:0000259" key="1">
    <source>
        <dbReference type="PROSITE" id="PS51186"/>
    </source>
</evidence>
<dbReference type="EMBL" id="JACOPK010000006">
    <property type="protein sequence ID" value="MBC5695772.1"/>
    <property type="molecule type" value="Genomic_DNA"/>
</dbReference>